<organism evidence="2 3">
    <name type="scientific">Lactococcus cremoris subsp. tructae</name>
    <dbReference type="NCBI Taxonomy" id="542833"/>
    <lineage>
        <taxon>Bacteria</taxon>
        <taxon>Bacillati</taxon>
        <taxon>Bacillota</taxon>
        <taxon>Bacilli</taxon>
        <taxon>Lactobacillales</taxon>
        <taxon>Streptococcaceae</taxon>
        <taxon>Lactococcus</taxon>
    </lineage>
</organism>
<gene>
    <name evidence="2" type="ORF">RU92_GL000192</name>
</gene>
<sequence length="38" mass="4358">MNQQLNDLRQKSGQDNDQALREVQDTRAKSDQAVKEAQ</sequence>
<feature type="region of interest" description="Disordered" evidence="1">
    <location>
        <begin position="1"/>
        <end position="38"/>
    </location>
</feature>
<proteinExistence type="predicted"/>
<comment type="caution">
    <text evidence="2">The sequence shown here is derived from an EMBL/GenBank/DDBJ whole genome shotgun (WGS) entry which is preliminary data.</text>
</comment>
<evidence type="ECO:0000313" key="2">
    <source>
        <dbReference type="EMBL" id="PCS20544.1"/>
    </source>
</evidence>
<dbReference type="Proteomes" id="UP000218711">
    <property type="component" value="Unassembled WGS sequence"/>
</dbReference>
<dbReference type="EMBL" id="JXKC01000001">
    <property type="protein sequence ID" value="PCS20544.1"/>
    <property type="molecule type" value="Genomic_DNA"/>
</dbReference>
<reference evidence="2 3" key="1">
    <citation type="submission" date="2014-12" db="EMBL/GenBank/DDBJ databases">
        <title>Draft genome sequences of 10 type strains of Lactococcus.</title>
        <authorList>
            <person name="Sun Z."/>
            <person name="Zhong Z."/>
            <person name="Liu W."/>
            <person name="Zhang W."/>
            <person name="Zhang H."/>
        </authorList>
    </citation>
    <scope>NUCLEOTIDE SEQUENCE [LARGE SCALE GENOMIC DNA]</scope>
    <source>
        <strain evidence="2 3">DSM 21502</strain>
    </source>
</reference>
<name>A0A2A5SXB0_LACLC</name>
<accession>A0A2A5SXB0</accession>
<feature type="compositionally biased region" description="Basic and acidic residues" evidence="1">
    <location>
        <begin position="8"/>
        <end position="38"/>
    </location>
</feature>
<evidence type="ECO:0000313" key="3">
    <source>
        <dbReference type="Proteomes" id="UP000218711"/>
    </source>
</evidence>
<evidence type="ECO:0000256" key="1">
    <source>
        <dbReference type="SAM" id="MobiDB-lite"/>
    </source>
</evidence>
<protein>
    <submittedName>
        <fullName evidence="2">Uncharacterized protein</fullName>
    </submittedName>
</protein>
<dbReference type="AlphaFoldDB" id="A0A2A5SXB0"/>